<dbReference type="InterPro" id="IPR004031">
    <property type="entry name" value="PMP22/EMP/MP20/Claudin"/>
</dbReference>
<comment type="subcellular location">
    <subcellularLocation>
        <location evidence="1">Membrane</location>
        <topology evidence="1">Multi-pass membrane protein</topology>
    </subcellularLocation>
</comment>
<evidence type="ECO:0000313" key="7">
    <source>
        <dbReference type="EMBL" id="JAC52034.1"/>
    </source>
</evidence>
<dbReference type="OMA" id="NGCHHIF"/>
<evidence type="ECO:0000313" key="8">
    <source>
        <dbReference type="Proteomes" id="UP001652620"/>
    </source>
</evidence>
<dbReference type="Proteomes" id="UP001652620">
    <property type="component" value="Chromosome 4"/>
</dbReference>
<feature type="transmembrane region" description="Helical" evidence="6">
    <location>
        <begin position="29"/>
        <end position="53"/>
    </location>
</feature>
<dbReference type="RefSeq" id="XP_011213366.1">
    <property type="nucleotide sequence ID" value="XM_011215064.2"/>
</dbReference>
<gene>
    <name evidence="9" type="primary">LOC105233106</name>
</gene>
<keyword evidence="4 6" id="KW-0472">Membrane</keyword>
<dbReference type="CTD" id="31101"/>
<evidence type="ECO:0000256" key="3">
    <source>
        <dbReference type="ARBA" id="ARBA00022989"/>
    </source>
</evidence>
<reference evidence="9" key="2">
    <citation type="submission" date="2025-04" db="UniProtKB">
        <authorList>
            <consortium name="RefSeq"/>
        </authorList>
    </citation>
    <scope>IDENTIFICATION</scope>
    <source>
        <strain evidence="9">Punador</strain>
    </source>
</reference>
<accession>A0A034WBF9</accession>
<dbReference type="PANTHER" id="PTHR21284:SF12">
    <property type="entry name" value="EG:80H7.2 PROTEIN"/>
    <property type="match status" value="1"/>
</dbReference>
<dbReference type="EMBL" id="GAKP01006918">
    <property type="protein sequence ID" value="JAC52034.1"/>
    <property type="molecule type" value="Transcribed_RNA"/>
</dbReference>
<dbReference type="OrthoDB" id="6140671at2759"/>
<dbReference type="PANTHER" id="PTHR21284">
    <property type="entry name" value="EG:80H7.2 PROTEIN"/>
    <property type="match status" value="1"/>
</dbReference>
<reference evidence="7" key="1">
    <citation type="journal article" date="2014" name="BMC Genomics">
        <title>Characterizing the developmental transcriptome of the oriental fruit fly, Bactrocera dorsalis (Diptera: Tephritidae) through comparative genomic analysis with Drosophila melanogaster utilizing modENCODE datasets.</title>
        <authorList>
            <person name="Geib S.M."/>
            <person name="Calla B."/>
            <person name="Hall B."/>
            <person name="Hou S."/>
            <person name="Manoukis N.C."/>
        </authorList>
    </citation>
    <scope>NUCLEOTIDE SEQUENCE</scope>
    <source>
        <strain evidence="7">Punador</strain>
    </source>
</reference>
<sequence>MRNFAKQQSQDTTDTSIEKGDYPRASNGVVLGGVVTFVAYFFLMMAFCSPYWIESYEETHSSFKNMGLWEYCFRNFVYPYYQFPRQFNGCHNIFSHEYYVIREYLLPGWLMAVQACVTLAFLLTFQSLGVLALVVIRLPLKGVLQYEWLMIRISYLCTAAASLLLFLAVCIFGACAYRRDWLMYPKFNVLGWSYAVAVVSFITLGLGAMILHREARYAYDLRGEQKNLVMQMEMQEPGYQPPRHHHSTSRSLHGYI</sequence>
<name>A0A034WBF9_BACDO</name>
<evidence type="ECO:0000256" key="1">
    <source>
        <dbReference type="ARBA" id="ARBA00004141"/>
    </source>
</evidence>
<feature type="transmembrane region" description="Helical" evidence="6">
    <location>
        <begin position="191"/>
        <end position="212"/>
    </location>
</feature>
<proteinExistence type="predicted"/>
<keyword evidence="3 6" id="KW-1133">Transmembrane helix</keyword>
<evidence type="ECO:0000256" key="2">
    <source>
        <dbReference type="ARBA" id="ARBA00022692"/>
    </source>
</evidence>
<dbReference type="GO" id="GO:0016020">
    <property type="term" value="C:membrane"/>
    <property type="evidence" value="ECO:0007669"/>
    <property type="project" value="UniProtKB-SubCell"/>
</dbReference>
<dbReference type="KEGG" id="bdr:105233106"/>
<organism evidence="7">
    <name type="scientific">Bactrocera dorsalis</name>
    <name type="common">Oriental fruit fly</name>
    <name type="synonym">Dacus dorsalis</name>
    <dbReference type="NCBI Taxonomy" id="27457"/>
    <lineage>
        <taxon>Eukaryota</taxon>
        <taxon>Metazoa</taxon>
        <taxon>Ecdysozoa</taxon>
        <taxon>Arthropoda</taxon>
        <taxon>Hexapoda</taxon>
        <taxon>Insecta</taxon>
        <taxon>Pterygota</taxon>
        <taxon>Neoptera</taxon>
        <taxon>Endopterygota</taxon>
        <taxon>Diptera</taxon>
        <taxon>Brachycera</taxon>
        <taxon>Muscomorpha</taxon>
        <taxon>Tephritoidea</taxon>
        <taxon>Tephritidae</taxon>
        <taxon>Bactrocera</taxon>
        <taxon>Bactrocera</taxon>
    </lineage>
</organism>
<feature type="transmembrane region" description="Helical" evidence="6">
    <location>
        <begin position="109"/>
        <end position="134"/>
    </location>
</feature>
<dbReference type="GO" id="GO:0019991">
    <property type="term" value="P:septate junction assembly"/>
    <property type="evidence" value="ECO:0007669"/>
    <property type="project" value="TreeGrafter"/>
</dbReference>
<keyword evidence="8" id="KW-1185">Reference proteome</keyword>
<dbReference type="GO" id="GO:0035151">
    <property type="term" value="P:regulation of tube size, open tracheal system"/>
    <property type="evidence" value="ECO:0007669"/>
    <property type="project" value="TreeGrafter"/>
</dbReference>
<dbReference type="GO" id="GO:0005918">
    <property type="term" value="C:septate junction"/>
    <property type="evidence" value="ECO:0007669"/>
    <property type="project" value="TreeGrafter"/>
</dbReference>
<evidence type="ECO:0000313" key="9">
    <source>
        <dbReference type="RefSeq" id="XP_011213366.1"/>
    </source>
</evidence>
<dbReference type="Pfam" id="PF13903">
    <property type="entry name" value="Claudin_2"/>
    <property type="match status" value="1"/>
</dbReference>
<dbReference type="Gene3D" id="1.20.140.150">
    <property type="match status" value="1"/>
</dbReference>
<keyword evidence="2 6" id="KW-0812">Transmembrane</keyword>
<evidence type="ECO:0000256" key="6">
    <source>
        <dbReference type="SAM" id="Phobius"/>
    </source>
</evidence>
<protein>
    <submittedName>
        <fullName evidence="9">Uncharacterized protein LOC105233106</fullName>
    </submittedName>
</protein>
<evidence type="ECO:0000256" key="4">
    <source>
        <dbReference type="ARBA" id="ARBA00023136"/>
    </source>
</evidence>
<feature type="transmembrane region" description="Helical" evidence="6">
    <location>
        <begin position="155"/>
        <end position="179"/>
    </location>
</feature>
<dbReference type="GeneID" id="105233106"/>
<evidence type="ECO:0000256" key="5">
    <source>
        <dbReference type="SAM" id="MobiDB-lite"/>
    </source>
</evidence>
<dbReference type="AlphaFoldDB" id="A0A034WBF9"/>
<feature type="region of interest" description="Disordered" evidence="5">
    <location>
        <begin position="237"/>
        <end position="256"/>
    </location>
</feature>